<feature type="transmembrane region" description="Helical" evidence="9">
    <location>
        <begin position="192"/>
        <end position="220"/>
    </location>
</feature>
<keyword evidence="5" id="KW-1278">Translocase</keyword>
<dbReference type="CDD" id="cd01665">
    <property type="entry name" value="Cyt_c_Oxidase_III"/>
    <property type="match status" value="1"/>
</dbReference>
<feature type="transmembrane region" description="Helical" evidence="9">
    <location>
        <begin position="80"/>
        <end position="103"/>
    </location>
</feature>
<feature type="transmembrane region" description="Helical" evidence="9">
    <location>
        <begin position="7"/>
        <end position="30"/>
    </location>
</feature>
<gene>
    <name evidence="11" type="primary">COX3</name>
</gene>
<dbReference type="GO" id="GO:0004129">
    <property type="term" value="F:cytochrome-c oxidase activity"/>
    <property type="evidence" value="ECO:0007669"/>
    <property type="project" value="InterPro"/>
</dbReference>
<evidence type="ECO:0000256" key="9">
    <source>
        <dbReference type="SAM" id="Phobius"/>
    </source>
</evidence>
<dbReference type="GO" id="GO:0016020">
    <property type="term" value="C:membrane"/>
    <property type="evidence" value="ECO:0007669"/>
    <property type="project" value="UniProtKB-SubCell"/>
</dbReference>
<keyword evidence="7 9" id="KW-0472">Membrane</keyword>
<dbReference type="InterPro" id="IPR013833">
    <property type="entry name" value="Cyt_c_oxidase_su3_a-hlx"/>
</dbReference>
<protein>
    <recommendedName>
        <fullName evidence="3 8">Cytochrome c oxidase subunit 3</fullName>
    </recommendedName>
</protein>
<dbReference type="InterPro" id="IPR024791">
    <property type="entry name" value="Cyt_c/ubiquinol_Oxase_su3"/>
</dbReference>
<dbReference type="SUPFAM" id="SSF81452">
    <property type="entry name" value="Cytochrome c oxidase subunit III-like"/>
    <property type="match status" value="1"/>
</dbReference>
<dbReference type="InterPro" id="IPR033945">
    <property type="entry name" value="Cyt_c_oxase_su3_dom"/>
</dbReference>
<feature type="domain" description="Heme-copper oxidase subunit III family profile" evidence="10">
    <location>
        <begin position="5"/>
        <end position="262"/>
    </location>
</feature>
<evidence type="ECO:0000256" key="8">
    <source>
        <dbReference type="RuleBase" id="RU003375"/>
    </source>
</evidence>
<dbReference type="Pfam" id="PF00510">
    <property type="entry name" value="COX3"/>
    <property type="match status" value="1"/>
</dbReference>
<evidence type="ECO:0000256" key="4">
    <source>
        <dbReference type="ARBA" id="ARBA00022692"/>
    </source>
</evidence>
<dbReference type="GO" id="GO:0006123">
    <property type="term" value="P:mitochondrial electron transport, cytochrome c to oxygen"/>
    <property type="evidence" value="ECO:0007669"/>
    <property type="project" value="TreeGrafter"/>
</dbReference>
<evidence type="ECO:0000256" key="3">
    <source>
        <dbReference type="ARBA" id="ARBA00015944"/>
    </source>
</evidence>
<dbReference type="PANTHER" id="PTHR11403">
    <property type="entry name" value="CYTOCHROME C OXIDASE SUBUNIT III"/>
    <property type="match status" value="1"/>
</dbReference>
<proteinExistence type="inferred from homology"/>
<dbReference type="InterPro" id="IPR000298">
    <property type="entry name" value="Cyt_c_oxidase-like_su3"/>
</dbReference>
<evidence type="ECO:0000256" key="5">
    <source>
        <dbReference type="ARBA" id="ARBA00022967"/>
    </source>
</evidence>
<dbReference type="FunFam" id="1.20.120.80:FF:000002">
    <property type="entry name" value="Cytochrome c oxidase subunit 3"/>
    <property type="match status" value="1"/>
</dbReference>
<feature type="transmembrane region" description="Helical" evidence="9">
    <location>
        <begin position="162"/>
        <end position="180"/>
    </location>
</feature>
<comment type="subcellular location">
    <subcellularLocation>
        <location evidence="1">Membrane</location>
        <topology evidence="1">Multi-pass membrane protein</topology>
    </subcellularLocation>
</comment>
<feature type="transmembrane region" description="Helical" evidence="9">
    <location>
        <begin position="128"/>
        <end position="150"/>
    </location>
</feature>
<name>A0AAU7BNB0_9HYME</name>
<feature type="transmembrane region" description="Helical" evidence="9">
    <location>
        <begin position="241"/>
        <end position="260"/>
    </location>
</feature>
<dbReference type="Gene3D" id="1.20.120.80">
    <property type="entry name" value="Cytochrome c oxidase, subunit III, four-helix bundle"/>
    <property type="match status" value="1"/>
</dbReference>
<dbReference type="PROSITE" id="PS50253">
    <property type="entry name" value="COX3"/>
    <property type="match status" value="1"/>
</dbReference>
<reference evidence="11" key="1">
    <citation type="submission" date="2024-05" db="EMBL/GenBank/DDBJ databases">
        <authorList>
            <person name="Zhang J."/>
        </authorList>
    </citation>
    <scope>NUCLEOTIDE SEQUENCE</scope>
</reference>
<dbReference type="EMBL" id="PP848115">
    <property type="protein sequence ID" value="XBG54805.1"/>
    <property type="molecule type" value="Genomic_DNA"/>
</dbReference>
<dbReference type="Gene3D" id="1.10.287.70">
    <property type="match status" value="1"/>
</dbReference>
<evidence type="ECO:0000256" key="7">
    <source>
        <dbReference type="ARBA" id="ARBA00023136"/>
    </source>
</evidence>
<accession>A0AAU7BNB0</accession>
<evidence type="ECO:0000256" key="1">
    <source>
        <dbReference type="ARBA" id="ARBA00004141"/>
    </source>
</evidence>
<dbReference type="AlphaFoldDB" id="A0AAU7BNB0"/>
<evidence type="ECO:0000313" key="11">
    <source>
        <dbReference type="EMBL" id="XBG54805.1"/>
    </source>
</evidence>
<feature type="transmembrane region" description="Helical" evidence="9">
    <location>
        <begin position="42"/>
        <end position="59"/>
    </location>
</feature>
<geneLocation type="mitochondrion" evidence="11"/>
<dbReference type="PANTHER" id="PTHR11403:SF7">
    <property type="entry name" value="CYTOCHROME C OXIDASE SUBUNIT 3"/>
    <property type="match status" value="1"/>
</dbReference>
<evidence type="ECO:0000256" key="6">
    <source>
        <dbReference type="ARBA" id="ARBA00022989"/>
    </source>
</evidence>
<evidence type="ECO:0000256" key="2">
    <source>
        <dbReference type="ARBA" id="ARBA00010581"/>
    </source>
</evidence>
<organism evidence="11">
    <name type="scientific">Leptopilina myrica</name>
    <name type="common">nomen nudum</name>
    <dbReference type="NCBI Taxonomy" id="2964900"/>
    <lineage>
        <taxon>Eukaryota</taxon>
        <taxon>Metazoa</taxon>
        <taxon>Ecdysozoa</taxon>
        <taxon>Arthropoda</taxon>
        <taxon>Hexapoda</taxon>
        <taxon>Insecta</taxon>
        <taxon>Pterygota</taxon>
        <taxon>Neoptera</taxon>
        <taxon>Endopterygota</taxon>
        <taxon>Hymenoptera</taxon>
        <taxon>Apocrita</taxon>
        <taxon>Proctotrupomorpha</taxon>
        <taxon>Cynipoidea</taxon>
        <taxon>Figitidae</taxon>
        <taxon>Eucoilinae</taxon>
        <taxon>Leptopilina</taxon>
    </lineage>
</organism>
<dbReference type="GO" id="GO:0005739">
    <property type="term" value="C:mitochondrion"/>
    <property type="evidence" value="ECO:0007669"/>
    <property type="project" value="TreeGrafter"/>
</dbReference>
<comment type="similarity">
    <text evidence="2 8">Belongs to the cytochrome c oxidase subunit 3 family.</text>
</comment>
<sequence length="262" mass="30112">MKVFNNLIFHLVTVSPWPILSSFSVMSMLVGSVMMFNEKISYLMYLGGVTTILCSGQWWRDVVREGTFQGSHSSRVVDGLKMGMMLFILSEVMFFLSFFWTFFHSSLSPNIEVGGVWPPNNIMQFDPFQLPMLNTVILLSSGVLVTWSHYSILNKDNEGSQVGLMGTIGLGLVFSMIQYMEYYEASFSMSDSVFGSIFFLVTGFHGAHVIIGSIFLLIILIRMSMTHLSSLHHFGFEAASWYWHFVDVIWIFVYILVYWWHW</sequence>
<keyword evidence="6 9" id="KW-1133">Transmembrane helix</keyword>
<keyword evidence="4 8" id="KW-0812">Transmembrane</keyword>
<evidence type="ECO:0000259" key="10">
    <source>
        <dbReference type="PROSITE" id="PS50253"/>
    </source>
</evidence>
<dbReference type="InterPro" id="IPR035973">
    <property type="entry name" value="Cyt_c_oxidase_su3-like_sf"/>
</dbReference>
<comment type="function">
    <text evidence="8">Component of the cytochrome c oxidase, the last enzyme in the mitochondrial electron transport chain which drives oxidative phosphorylation. The respiratory chain contains 3 multisubunit complexes succinate dehydrogenase (complex II, CII), ubiquinol-cytochrome c oxidoreductase (cytochrome b-c1 complex, complex III, CIII) and cytochrome c oxidase (complex IV, CIV), that cooperate to transfer electrons derived from NADH and succinate to molecular oxygen, creating an electrochemical gradient over the inner membrane that drives transmembrane transport and the ATP synthase. Cytochrome c oxidase is the component of the respiratory chain that catalyzes the reduction of oxygen to water. Electrons originating from reduced cytochrome c in the intermembrane space (IMS) are transferred via the dinuclear copper A center (CU(A)) of subunit 2 and heme A of subunit 1 to the active site in subunit 1, a binuclear center (BNC) formed by heme A3 and copper B (CU(B)). The BNC reduces molecular oxygen to 2 water molecules using 4 electrons from cytochrome c in the IMS and 4 protons from the mitochondrial matrix.</text>
</comment>
<keyword evidence="8 11" id="KW-0496">Mitochondrion</keyword>